<dbReference type="Gene3D" id="3.30.70.100">
    <property type="match status" value="1"/>
</dbReference>
<dbReference type="Gene3D" id="1.10.287.1260">
    <property type="match status" value="1"/>
</dbReference>
<dbReference type="GO" id="GO:0005886">
    <property type="term" value="C:plasma membrane"/>
    <property type="evidence" value="ECO:0007669"/>
    <property type="project" value="UniProtKB-SubCell"/>
</dbReference>
<keyword evidence="4 7" id="KW-1133">Transmembrane helix</keyword>
<feature type="transmembrane region" description="Helical" evidence="7">
    <location>
        <begin position="229"/>
        <end position="252"/>
    </location>
</feature>
<dbReference type="EMBL" id="QZKI01000092">
    <property type="protein sequence ID" value="RJP68346.1"/>
    <property type="molecule type" value="Genomic_DNA"/>
</dbReference>
<dbReference type="InterPro" id="IPR023408">
    <property type="entry name" value="MscS_beta-dom_sf"/>
</dbReference>
<name>A0A419EVI1_9BACT</name>
<comment type="subcellular location">
    <subcellularLocation>
        <location evidence="1">Cell membrane</location>
        <topology evidence="1">Multi-pass membrane protein</topology>
    </subcellularLocation>
</comment>
<feature type="transmembrane region" description="Helical" evidence="7">
    <location>
        <begin position="60"/>
        <end position="77"/>
    </location>
</feature>
<sequence>MNDLFNLIPRVSKLSPEFQTNVLLSVLIILFLWIFRVIAQRVVFRRTEDVRARYRWGKTLTYISVVFGVLLVGRIWFKGIQSLATFLGLLSAGLAIALKDLVADIAGWLFILWRRPLEVGNRIQLGDTAGDVIDIGVFQFTVLEIGNWVHADQSTGRMIQIPNFKVFTEPLANYSKGFEYIWNEIPVLVTFESDWKKAKKILQEIADRHFASIDKAVERQIKEASKRFMIFYSALTPTVYTSVVDFGVLLTIRYICEPRRRRGTTQAIWEDTLDAFAKCDDIDFAYPTRRVFDNLTEGKPGTRPTQVPQAGEQSSK</sequence>
<dbReference type="InterPro" id="IPR011066">
    <property type="entry name" value="MscS_channel_C_sf"/>
</dbReference>
<accession>A0A419EVI1</accession>
<evidence type="ECO:0000256" key="1">
    <source>
        <dbReference type="ARBA" id="ARBA00004651"/>
    </source>
</evidence>
<keyword evidence="2" id="KW-1003">Cell membrane</keyword>
<feature type="transmembrane region" description="Helical" evidence="7">
    <location>
        <begin position="83"/>
        <end position="113"/>
    </location>
</feature>
<evidence type="ECO:0000256" key="3">
    <source>
        <dbReference type="ARBA" id="ARBA00022692"/>
    </source>
</evidence>
<keyword evidence="3 7" id="KW-0812">Transmembrane</keyword>
<feature type="compositionally biased region" description="Polar residues" evidence="6">
    <location>
        <begin position="303"/>
        <end position="316"/>
    </location>
</feature>
<dbReference type="InterPro" id="IPR010920">
    <property type="entry name" value="LSM_dom_sf"/>
</dbReference>
<dbReference type="GO" id="GO:0008381">
    <property type="term" value="F:mechanosensitive monoatomic ion channel activity"/>
    <property type="evidence" value="ECO:0007669"/>
    <property type="project" value="UniProtKB-ARBA"/>
</dbReference>
<dbReference type="SUPFAM" id="SSF50182">
    <property type="entry name" value="Sm-like ribonucleoproteins"/>
    <property type="match status" value="1"/>
</dbReference>
<reference evidence="9 10" key="1">
    <citation type="journal article" date="2017" name="ISME J.">
        <title>Energy and carbon metabolisms in a deep terrestrial subsurface fluid microbial community.</title>
        <authorList>
            <person name="Momper L."/>
            <person name="Jungbluth S.P."/>
            <person name="Lee M.D."/>
            <person name="Amend J.P."/>
        </authorList>
    </citation>
    <scope>NUCLEOTIDE SEQUENCE [LARGE SCALE GENOMIC DNA]</scope>
    <source>
        <strain evidence="9">SURF_17</strain>
    </source>
</reference>
<feature type="region of interest" description="Disordered" evidence="6">
    <location>
        <begin position="295"/>
        <end position="316"/>
    </location>
</feature>
<keyword evidence="5 7" id="KW-0472">Membrane</keyword>
<dbReference type="PANTHER" id="PTHR30566">
    <property type="entry name" value="YNAI-RELATED MECHANOSENSITIVE ION CHANNEL"/>
    <property type="match status" value="1"/>
</dbReference>
<evidence type="ECO:0000256" key="7">
    <source>
        <dbReference type="SAM" id="Phobius"/>
    </source>
</evidence>
<evidence type="ECO:0000256" key="2">
    <source>
        <dbReference type="ARBA" id="ARBA00022475"/>
    </source>
</evidence>
<evidence type="ECO:0000313" key="10">
    <source>
        <dbReference type="Proteomes" id="UP000285961"/>
    </source>
</evidence>
<evidence type="ECO:0000313" key="9">
    <source>
        <dbReference type="EMBL" id="RJP68346.1"/>
    </source>
</evidence>
<feature type="domain" description="Mechanosensitive ion channel MscS" evidence="8">
    <location>
        <begin position="100"/>
        <end position="176"/>
    </location>
</feature>
<dbReference type="AlphaFoldDB" id="A0A419EVI1"/>
<evidence type="ECO:0000256" key="5">
    <source>
        <dbReference type="ARBA" id="ARBA00023136"/>
    </source>
</evidence>
<evidence type="ECO:0000259" key="8">
    <source>
        <dbReference type="Pfam" id="PF00924"/>
    </source>
</evidence>
<protein>
    <submittedName>
        <fullName evidence="9">Mechanosensitive ion channel family protein</fullName>
    </submittedName>
</protein>
<gene>
    <name evidence="9" type="ORF">C4532_12940</name>
</gene>
<dbReference type="SUPFAM" id="SSF82689">
    <property type="entry name" value="Mechanosensitive channel protein MscS (YggB), C-terminal domain"/>
    <property type="match status" value="1"/>
</dbReference>
<dbReference type="Pfam" id="PF00924">
    <property type="entry name" value="MS_channel_2nd"/>
    <property type="match status" value="1"/>
</dbReference>
<dbReference type="Proteomes" id="UP000285961">
    <property type="component" value="Unassembled WGS sequence"/>
</dbReference>
<evidence type="ECO:0000256" key="4">
    <source>
        <dbReference type="ARBA" id="ARBA00022989"/>
    </source>
</evidence>
<comment type="caution">
    <text evidence="9">The sequence shown here is derived from an EMBL/GenBank/DDBJ whole genome shotgun (WGS) entry which is preliminary data.</text>
</comment>
<dbReference type="Gene3D" id="2.30.30.60">
    <property type="match status" value="1"/>
</dbReference>
<feature type="transmembrane region" description="Helical" evidence="7">
    <location>
        <begin position="20"/>
        <end position="39"/>
    </location>
</feature>
<proteinExistence type="predicted"/>
<evidence type="ECO:0000256" key="6">
    <source>
        <dbReference type="SAM" id="MobiDB-lite"/>
    </source>
</evidence>
<dbReference type="PANTHER" id="PTHR30566:SF5">
    <property type="entry name" value="MECHANOSENSITIVE ION CHANNEL PROTEIN 1, MITOCHONDRIAL-RELATED"/>
    <property type="match status" value="1"/>
</dbReference>
<dbReference type="InterPro" id="IPR006685">
    <property type="entry name" value="MscS_channel_2nd"/>
</dbReference>
<organism evidence="9 10">
    <name type="scientific">Candidatus Abyssobacteria bacterium SURF_17</name>
    <dbReference type="NCBI Taxonomy" id="2093361"/>
    <lineage>
        <taxon>Bacteria</taxon>
        <taxon>Pseudomonadati</taxon>
        <taxon>Candidatus Hydrogenedentota</taxon>
        <taxon>Candidatus Abyssobacteria</taxon>
    </lineage>
</organism>